<proteinExistence type="predicted"/>
<accession>A0A3D9HXS0</accession>
<name>A0A3D9HXS0_9PROT</name>
<dbReference type="RefSeq" id="WP_115935368.1">
    <property type="nucleotide sequence ID" value="NZ_QRDW01000001.1"/>
</dbReference>
<evidence type="ECO:0000313" key="1">
    <source>
        <dbReference type="EMBL" id="RED54303.1"/>
    </source>
</evidence>
<dbReference type="CDD" id="cd17033">
    <property type="entry name" value="DR1245-like"/>
    <property type="match status" value="1"/>
</dbReference>
<organism evidence="1 2">
    <name type="scientific">Aestuariispira insulae</name>
    <dbReference type="NCBI Taxonomy" id="1461337"/>
    <lineage>
        <taxon>Bacteria</taxon>
        <taxon>Pseudomonadati</taxon>
        <taxon>Pseudomonadota</taxon>
        <taxon>Alphaproteobacteria</taxon>
        <taxon>Rhodospirillales</taxon>
        <taxon>Kiloniellaceae</taxon>
        <taxon>Aestuariispira</taxon>
    </lineage>
</organism>
<comment type="caution">
    <text evidence="1">The sequence shown here is derived from an EMBL/GenBank/DDBJ whole genome shotgun (WGS) entry which is preliminary data.</text>
</comment>
<dbReference type="InterPro" id="IPR019660">
    <property type="entry name" value="Put_sensory_transdc_reg_YbjN"/>
</dbReference>
<sequence>MSFAQLDTIHSVPNPLDILEAMFMANDWPFDRSETDEIVVETTGGWCDYRLFFAWREDLHALYFTCSFDMKIPREKRTGLADLLALINEKMWMGHFDRCSEEGTPIYRQTIPTRGLQSLSVELLEDMMDIALAECERFYPAFQFLLWGGHSPEEAVSAALLDCVGEA</sequence>
<reference evidence="1 2" key="1">
    <citation type="submission" date="2018-07" db="EMBL/GenBank/DDBJ databases">
        <title>Genomic Encyclopedia of Type Strains, Phase III (KMG-III): the genomes of soil and plant-associated and newly described type strains.</title>
        <authorList>
            <person name="Whitman W."/>
        </authorList>
    </citation>
    <scope>NUCLEOTIDE SEQUENCE [LARGE SCALE GENOMIC DNA]</scope>
    <source>
        <strain evidence="1 2">CECT 8488</strain>
    </source>
</reference>
<keyword evidence="2" id="KW-1185">Reference proteome</keyword>
<dbReference type="OrthoDB" id="9792176at2"/>
<evidence type="ECO:0008006" key="3">
    <source>
        <dbReference type="Google" id="ProtNLM"/>
    </source>
</evidence>
<gene>
    <name evidence="1" type="ORF">DFP90_1011106</name>
</gene>
<evidence type="ECO:0000313" key="2">
    <source>
        <dbReference type="Proteomes" id="UP000256845"/>
    </source>
</evidence>
<protein>
    <recommendedName>
        <fullName evidence="3">Sensory transduction regulator</fullName>
    </recommendedName>
</protein>
<dbReference type="AlphaFoldDB" id="A0A3D9HXS0"/>
<dbReference type="EMBL" id="QRDW01000001">
    <property type="protein sequence ID" value="RED54303.1"/>
    <property type="molecule type" value="Genomic_DNA"/>
</dbReference>
<dbReference type="Proteomes" id="UP000256845">
    <property type="component" value="Unassembled WGS sequence"/>
</dbReference>
<dbReference type="Pfam" id="PF10722">
    <property type="entry name" value="YbjN"/>
    <property type="match status" value="1"/>
</dbReference>